<evidence type="ECO:0000313" key="2">
    <source>
        <dbReference type="Proteomes" id="UP000030706"/>
    </source>
</evidence>
<reference evidence="1 2" key="1">
    <citation type="journal article" date="2014" name="BMC Genomics">
        <title>Genome sequencing of four Aureobasidium pullulans varieties: biotechnological potential, stress tolerance, and description of new species.</title>
        <authorList>
            <person name="Gostin Ar C."/>
            <person name="Ohm R.A."/>
            <person name="Kogej T."/>
            <person name="Sonjak S."/>
            <person name="Turk M."/>
            <person name="Zajc J."/>
            <person name="Zalar P."/>
            <person name="Grube M."/>
            <person name="Sun H."/>
            <person name="Han J."/>
            <person name="Sharma A."/>
            <person name="Chiniquy J."/>
            <person name="Ngan C.Y."/>
            <person name="Lipzen A."/>
            <person name="Barry K."/>
            <person name="Grigoriev I.V."/>
            <person name="Gunde-Cimerman N."/>
        </authorList>
    </citation>
    <scope>NUCLEOTIDE SEQUENCE [LARGE SCALE GENOMIC DNA]</scope>
    <source>
        <strain evidence="1 2">EXF-150</strain>
    </source>
</reference>
<dbReference type="HOGENOM" id="CLU_2333293_0_0_1"/>
<proteinExistence type="predicted"/>
<dbReference type="RefSeq" id="XP_029766236.1">
    <property type="nucleotide sequence ID" value="XM_029899244.1"/>
</dbReference>
<dbReference type="Proteomes" id="UP000030706">
    <property type="component" value="Unassembled WGS sequence"/>
</dbReference>
<sequence length="98" mass="10831">MLPQIRDLVTESHQLSPLQALLLSKQYIHSTADMLFRPCCHRSKAQHLPSSLRKLRMAFIEGREAAPVNGPVRASLICAPSNALRGSCDAQLTIRLSP</sequence>
<dbReference type="GeneID" id="40741550"/>
<protein>
    <submittedName>
        <fullName evidence="1">Uncharacterized protein</fullName>
    </submittedName>
</protein>
<keyword evidence="2" id="KW-1185">Reference proteome</keyword>
<name>A0A074Y2B0_AURPU</name>
<accession>A0A074Y2B0</accession>
<dbReference type="AlphaFoldDB" id="A0A074Y2B0"/>
<organism evidence="1 2">
    <name type="scientific">Aureobasidium pullulans EXF-150</name>
    <dbReference type="NCBI Taxonomy" id="1043002"/>
    <lineage>
        <taxon>Eukaryota</taxon>
        <taxon>Fungi</taxon>
        <taxon>Dikarya</taxon>
        <taxon>Ascomycota</taxon>
        <taxon>Pezizomycotina</taxon>
        <taxon>Dothideomycetes</taxon>
        <taxon>Dothideomycetidae</taxon>
        <taxon>Dothideales</taxon>
        <taxon>Saccotheciaceae</taxon>
        <taxon>Aureobasidium</taxon>
    </lineage>
</organism>
<dbReference type="EMBL" id="KL584974">
    <property type="protein sequence ID" value="KEQ90049.1"/>
    <property type="molecule type" value="Genomic_DNA"/>
</dbReference>
<evidence type="ECO:0000313" key="1">
    <source>
        <dbReference type="EMBL" id="KEQ90049.1"/>
    </source>
</evidence>
<gene>
    <name evidence="1" type="ORF">M438DRAFT_19012</name>
</gene>